<dbReference type="InterPro" id="IPR016166">
    <property type="entry name" value="FAD-bd_PCMH"/>
</dbReference>
<dbReference type="Proteomes" id="UP000525078">
    <property type="component" value="Unassembled WGS sequence"/>
</dbReference>
<evidence type="ECO:0000313" key="8">
    <source>
        <dbReference type="EMBL" id="KAF4391063.1"/>
    </source>
</evidence>
<dbReference type="AlphaFoldDB" id="A0A7J6H715"/>
<dbReference type="Pfam" id="PF08031">
    <property type="entry name" value="BBE"/>
    <property type="match status" value="1"/>
</dbReference>
<dbReference type="Gene3D" id="3.30.43.10">
    <property type="entry name" value="Uridine Diphospho-n-acetylenolpyruvylglucosamine Reductase, domain 2"/>
    <property type="match status" value="1"/>
</dbReference>
<evidence type="ECO:0000259" key="7">
    <source>
        <dbReference type="PROSITE" id="PS51387"/>
    </source>
</evidence>
<comment type="similarity">
    <text evidence="2">Belongs to the oxygen-dependent FAD-linked oxidoreductase family.</text>
</comment>
<dbReference type="PANTHER" id="PTHR32448">
    <property type="entry name" value="OS08G0158400 PROTEIN"/>
    <property type="match status" value="1"/>
</dbReference>
<comment type="cofactor">
    <cofactor evidence="1">
        <name>FAD</name>
        <dbReference type="ChEBI" id="CHEBI:57692"/>
    </cofactor>
</comment>
<proteinExistence type="inferred from homology"/>
<dbReference type="GO" id="GO:0071949">
    <property type="term" value="F:FAD binding"/>
    <property type="evidence" value="ECO:0007669"/>
    <property type="project" value="InterPro"/>
</dbReference>
<dbReference type="Gene3D" id="3.30.465.10">
    <property type="match status" value="1"/>
</dbReference>
<dbReference type="GO" id="GO:0016491">
    <property type="term" value="F:oxidoreductase activity"/>
    <property type="evidence" value="ECO:0007669"/>
    <property type="project" value="InterPro"/>
</dbReference>
<reference evidence="8 9" key="1">
    <citation type="journal article" date="2020" name="bioRxiv">
        <title>Sequence and annotation of 42 cannabis genomes reveals extensive copy number variation in cannabinoid synthesis and pathogen resistance genes.</title>
        <authorList>
            <person name="Mckernan K.J."/>
            <person name="Helbert Y."/>
            <person name="Kane L.T."/>
            <person name="Ebling H."/>
            <person name="Zhang L."/>
            <person name="Liu B."/>
            <person name="Eaton Z."/>
            <person name="Mclaughlin S."/>
            <person name="Kingan S."/>
            <person name="Baybayan P."/>
            <person name="Concepcion G."/>
            <person name="Jordan M."/>
            <person name="Riva A."/>
            <person name="Barbazuk W."/>
            <person name="Harkins T."/>
        </authorList>
    </citation>
    <scope>NUCLEOTIDE SEQUENCE [LARGE SCALE GENOMIC DNA]</scope>
    <source>
        <strain evidence="9">cv. Jamaican Lion 4</strain>
        <tissue evidence="8">Leaf</tissue>
    </source>
</reference>
<keyword evidence="4" id="KW-0732">Signal</keyword>
<dbReference type="Gene3D" id="3.40.462.20">
    <property type="match status" value="1"/>
</dbReference>
<dbReference type="InterPro" id="IPR016169">
    <property type="entry name" value="FAD-bd_PCMH_sub2"/>
</dbReference>
<evidence type="ECO:0000256" key="2">
    <source>
        <dbReference type="ARBA" id="ARBA00005466"/>
    </source>
</evidence>
<feature type="domain" description="FAD-binding PCMH-type" evidence="7">
    <location>
        <begin position="17"/>
        <end position="191"/>
    </location>
</feature>
<evidence type="ECO:0000256" key="6">
    <source>
        <dbReference type="ARBA" id="ARBA00023180"/>
    </source>
</evidence>
<dbReference type="InterPro" id="IPR036318">
    <property type="entry name" value="FAD-bd_PCMH-like_sf"/>
</dbReference>
<protein>
    <recommendedName>
        <fullName evidence="7">FAD-binding PCMH-type domain-containing protein</fullName>
    </recommendedName>
</protein>
<keyword evidence="3" id="KW-0285">Flavoprotein</keyword>
<gene>
    <name evidence="8" type="ORF">F8388_024895</name>
</gene>
<evidence type="ECO:0000256" key="3">
    <source>
        <dbReference type="ARBA" id="ARBA00022630"/>
    </source>
</evidence>
<dbReference type="SUPFAM" id="SSF56176">
    <property type="entry name" value="FAD-binding/transporter-associated domain-like"/>
    <property type="match status" value="1"/>
</dbReference>
<name>A0A7J6H715_CANSA</name>
<comment type="caution">
    <text evidence="8">The sequence shown here is derived from an EMBL/GenBank/DDBJ whole genome shotgun (WGS) entry which is preliminary data.</text>
</comment>
<dbReference type="InterPro" id="IPR016167">
    <property type="entry name" value="FAD-bd_PCMH_sub1"/>
</dbReference>
<evidence type="ECO:0000256" key="4">
    <source>
        <dbReference type="ARBA" id="ARBA00022729"/>
    </source>
</evidence>
<dbReference type="EMBL" id="JAATIP010000026">
    <property type="protein sequence ID" value="KAF4391063.1"/>
    <property type="molecule type" value="Genomic_DNA"/>
</dbReference>
<organism evidence="8 9">
    <name type="scientific">Cannabis sativa</name>
    <name type="common">Hemp</name>
    <name type="synonym">Marijuana</name>
    <dbReference type="NCBI Taxonomy" id="3483"/>
    <lineage>
        <taxon>Eukaryota</taxon>
        <taxon>Viridiplantae</taxon>
        <taxon>Streptophyta</taxon>
        <taxon>Embryophyta</taxon>
        <taxon>Tracheophyta</taxon>
        <taxon>Spermatophyta</taxon>
        <taxon>Magnoliopsida</taxon>
        <taxon>eudicotyledons</taxon>
        <taxon>Gunneridae</taxon>
        <taxon>Pentapetalae</taxon>
        <taxon>rosids</taxon>
        <taxon>fabids</taxon>
        <taxon>Rosales</taxon>
        <taxon>Cannabaceae</taxon>
        <taxon>Cannabis</taxon>
    </lineage>
</organism>
<sequence length="421" mass="47347">MSILNSTIQNLRFTSDTTPKPLVIIAPLNVSHIQGTILCSKKVGLQIRARSSGHDAEGMSYISQVPFVIVDLRNMHSVKIDVHSQTAWVEAGATLGEVYYWINENNENLSFPAGYCPTVGAGGHFSGGGYGALMRNYGLAADNIIDAHLVNVDGKVLDRKSMGEDLFWAIRGGGGENSGIIAAWKIRLVAVPSMSTIFSVKKNMEIHELVKNITDNQGKNKTTIHCYFSSIFHGGLDSLVDLMNKSFPELGGRKAAFSIKLDYVKKPIPETAMVTILEKLYEEDVGVGMFVFYPYGGIMDEISESAIPFPHRAGIMYEIWYIASWEKQEDNEKHINWIRNVYNFTTPYVSQNPRMAYLNYRDLDLGKTNFESPNNYTQARIWGEKYFGKNFSRLVKVKTKVDPDNFFRNEQSIPPLPLRHH</sequence>
<evidence type="ECO:0000313" key="9">
    <source>
        <dbReference type="Proteomes" id="UP000525078"/>
    </source>
</evidence>
<accession>A0A7J6H715</accession>
<dbReference type="InterPro" id="IPR006094">
    <property type="entry name" value="Oxid_FAD_bind_N"/>
</dbReference>
<dbReference type="PROSITE" id="PS51387">
    <property type="entry name" value="FAD_PCMH"/>
    <property type="match status" value="1"/>
</dbReference>
<dbReference type="Pfam" id="PF01565">
    <property type="entry name" value="FAD_binding_4"/>
    <property type="match status" value="1"/>
</dbReference>
<keyword evidence="5" id="KW-0274">FAD</keyword>
<evidence type="ECO:0000256" key="5">
    <source>
        <dbReference type="ARBA" id="ARBA00022827"/>
    </source>
</evidence>
<dbReference type="InterPro" id="IPR012951">
    <property type="entry name" value="BBE"/>
</dbReference>
<keyword evidence="6" id="KW-0325">Glycoprotein</keyword>
<evidence type="ECO:0000256" key="1">
    <source>
        <dbReference type="ARBA" id="ARBA00001974"/>
    </source>
</evidence>